<organism evidence="2 3">
    <name type="scientific">Cryobacterium lactosi</name>
    <dbReference type="NCBI Taxonomy" id="1259202"/>
    <lineage>
        <taxon>Bacteria</taxon>
        <taxon>Bacillati</taxon>
        <taxon>Actinomycetota</taxon>
        <taxon>Actinomycetes</taxon>
        <taxon>Micrococcales</taxon>
        <taxon>Microbacteriaceae</taxon>
        <taxon>Cryobacterium</taxon>
    </lineage>
</organism>
<evidence type="ECO:0000313" key="2">
    <source>
        <dbReference type="EMBL" id="TFD91546.1"/>
    </source>
</evidence>
<keyword evidence="3" id="KW-1185">Reference proteome</keyword>
<protein>
    <submittedName>
        <fullName evidence="2">Uncharacterized protein</fullName>
    </submittedName>
</protein>
<dbReference type="OrthoDB" id="92877at2"/>
<comment type="caution">
    <text evidence="2">The sequence shown here is derived from an EMBL/GenBank/DDBJ whole genome shotgun (WGS) entry which is preliminary data.</text>
</comment>
<sequence length="100" mass="10572">MDDAHFPDHRGNPRRPHDHTAHHRGSGVPGAHAWLLEAAEADTARMNVKMAEDEALAKIGGTARVDKALDQAATYGRFATGDHASLLSAGGVNADPKQGQ</sequence>
<dbReference type="Proteomes" id="UP000298468">
    <property type="component" value="Unassembled WGS sequence"/>
</dbReference>
<feature type="region of interest" description="Disordered" evidence="1">
    <location>
        <begin position="1"/>
        <end position="31"/>
    </location>
</feature>
<feature type="compositionally biased region" description="Basic and acidic residues" evidence="1">
    <location>
        <begin position="1"/>
        <end position="11"/>
    </location>
</feature>
<name>A0A4R9BXI0_9MICO</name>
<accession>A0A4R9BXI0</accession>
<feature type="compositionally biased region" description="Basic residues" evidence="1">
    <location>
        <begin position="12"/>
        <end position="25"/>
    </location>
</feature>
<evidence type="ECO:0000256" key="1">
    <source>
        <dbReference type="SAM" id="MobiDB-lite"/>
    </source>
</evidence>
<proteinExistence type="predicted"/>
<dbReference type="EMBL" id="SOHM01000017">
    <property type="protein sequence ID" value="TFD91546.1"/>
    <property type="molecule type" value="Genomic_DNA"/>
</dbReference>
<dbReference type="AlphaFoldDB" id="A0A4R9BXI0"/>
<reference evidence="2 3" key="1">
    <citation type="submission" date="2019-03" db="EMBL/GenBank/DDBJ databases">
        <title>Genomics of glacier-inhabiting Cryobacterium strains.</title>
        <authorList>
            <person name="Liu Q."/>
            <person name="Xin Y.-H."/>
        </authorList>
    </citation>
    <scope>NUCLEOTIDE SEQUENCE [LARGE SCALE GENOMIC DNA]</scope>
    <source>
        <strain evidence="2 3">Sr59</strain>
    </source>
</reference>
<dbReference type="RefSeq" id="WP_134640482.1">
    <property type="nucleotide sequence ID" value="NZ_SOHM01000017.1"/>
</dbReference>
<evidence type="ECO:0000313" key="3">
    <source>
        <dbReference type="Proteomes" id="UP000298468"/>
    </source>
</evidence>
<gene>
    <name evidence="2" type="ORF">E3T61_08760</name>
</gene>